<dbReference type="InterPro" id="IPR021109">
    <property type="entry name" value="Peptidase_aspartic_dom_sf"/>
</dbReference>
<keyword evidence="2" id="KW-1185">Reference proteome</keyword>
<gene>
    <name evidence="1" type="ORF">PR048_001198</name>
</gene>
<dbReference type="SUPFAM" id="SSF50630">
    <property type="entry name" value="Acid proteases"/>
    <property type="match status" value="1"/>
</dbReference>
<dbReference type="EMBL" id="JARBHB010000001">
    <property type="protein sequence ID" value="KAJ8895858.1"/>
    <property type="molecule type" value="Genomic_DNA"/>
</dbReference>
<evidence type="ECO:0000313" key="1">
    <source>
        <dbReference type="EMBL" id="KAJ8895858.1"/>
    </source>
</evidence>
<organism evidence="1 2">
    <name type="scientific">Dryococelus australis</name>
    <dbReference type="NCBI Taxonomy" id="614101"/>
    <lineage>
        <taxon>Eukaryota</taxon>
        <taxon>Metazoa</taxon>
        <taxon>Ecdysozoa</taxon>
        <taxon>Arthropoda</taxon>
        <taxon>Hexapoda</taxon>
        <taxon>Insecta</taxon>
        <taxon>Pterygota</taxon>
        <taxon>Neoptera</taxon>
        <taxon>Polyneoptera</taxon>
        <taxon>Phasmatodea</taxon>
        <taxon>Verophasmatodea</taxon>
        <taxon>Anareolatae</taxon>
        <taxon>Phasmatidae</taxon>
        <taxon>Eurycanthinae</taxon>
        <taxon>Dryococelus</taxon>
    </lineage>
</organism>
<comment type="caution">
    <text evidence="1">The sequence shown here is derived from an EMBL/GenBank/DDBJ whole genome shotgun (WGS) entry which is preliminary data.</text>
</comment>
<sequence length="401" mass="45721">MADVNRSSSLDLTGNEVEKLTDVKAAILLNLVGEDAVEVFNTFQISDKYHTDYGKVLEACVAYCKPRKNVPYERFLMYSRKQKENEPFQLFVNDLRKLVRSCEFGEQSDAIVRDSIFMGVRDTALQQEMLRINNLTLEKAYELGEQKKEGINYTTLPLSVNVVYSKNSEMNSHRIQNNQDFSVKCRQLPTQKLNHFAIMYRNSGGVNKVRMLKKQDPDSSDQDYYVVNGITVAPQNLKHVEKINFKLDTGSKVNILAEKLFKKVDKQLMVRGTKEILECYGGFTVKPIGIVNLRCQAKGVVKYMDFRIADADSTLILGLQACVELNFIKRVHLIGSDDTTMKIINQDTSQLESPDCMFVQDNYDVFTGLGKFPGQYKICVHKNVPPRAQPPRRQLQTIAIK</sequence>
<dbReference type="Proteomes" id="UP001159363">
    <property type="component" value="Chromosome 1"/>
</dbReference>
<reference evidence="1 2" key="1">
    <citation type="submission" date="2023-02" db="EMBL/GenBank/DDBJ databases">
        <title>LHISI_Scaffold_Assembly.</title>
        <authorList>
            <person name="Stuart O.P."/>
            <person name="Cleave R."/>
            <person name="Magrath M.J.L."/>
            <person name="Mikheyev A.S."/>
        </authorList>
    </citation>
    <scope>NUCLEOTIDE SEQUENCE [LARGE SCALE GENOMIC DNA]</scope>
    <source>
        <strain evidence="1">Daus_M_001</strain>
        <tissue evidence="1">Leg muscle</tissue>
    </source>
</reference>
<protein>
    <submittedName>
        <fullName evidence="1">Uncharacterized protein</fullName>
    </submittedName>
</protein>
<name>A0ABQ9IGQ0_9NEOP</name>
<accession>A0ABQ9IGQ0</accession>
<dbReference type="PANTHER" id="PTHR33198">
    <property type="entry name" value="ANK_REP_REGION DOMAIN-CONTAINING PROTEIN-RELATED"/>
    <property type="match status" value="1"/>
</dbReference>
<proteinExistence type="predicted"/>
<evidence type="ECO:0000313" key="2">
    <source>
        <dbReference type="Proteomes" id="UP001159363"/>
    </source>
</evidence>
<dbReference type="PANTHER" id="PTHR33198:SF20">
    <property type="entry name" value="RETROTRANSPOSON GAG DOMAIN-CONTAINING PROTEIN"/>
    <property type="match status" value="1"/>
</dbReference>